<reference evidence="1" key="1">
    <citation type="submission" date="2024-05" db="EMBL/GenBank/DDBJ databases">
        <authorList>
            <person name="Kim S."/>
            <person name="Heo J."/>
            <person name="Choi H."/>
            <person name="Choi Y."/>
            <person name="Kwon S.-W."/>
            <person name="Kim Y."/>
        </authorList>
    </citation>
    <scope>NUCLEOTIDE SEQUENCE</scope>
    <source>
        <strain evidence="1">KACC 23699</strain>
    </source>
</reference>
<proteinExistence type="predicted"/>
<sequence>MRLRRRLFVAQRTRGLKALHRLANPQSTSDVIEGMLVEIGLRALELGINVVVDFGLRGRDERSALRQAVADLGAALEMRHFVLPPAEQRRRFDLAPGRETAHDAAHVRRRVRRVGRHHRHSDTRRARRL</sequence>
<gene>
    <name evidence="1" type="ORF">ABEG17_18885</name>
</gene>
<organism evidence="1">
    <name type="scientific">Pedococcus sp. KACC 23699</name>
    <dbReference type="NCBI Taxonomy" id="3149228"/>
    <lineage>
        <taxon>Bacteria</taxon>
        <taxon>Bacillati</taxon>
        <taxon>Actinomycetota</taxon>
        <taxon>Actinomycetes</taxon>
        <taxon>Micrococcales</taxon>
        <taxon>Intrasporangiaceae</taxon>
        <taxon>Pedococcus</taxon>
    </lineage>
</organism>
<protein>
    <submittedName>
        <fullName evidence="1">AAA family ATPase</fullName>
    </submittedName>
</protein>
<dbReference type="EMBL" id="CP157483">
    <property type="protein sequence ID" value="XBO43602.1"/>
    <property type="molecule type" value="Genomic_DNA"/>
</dbReference>
<accession>A0AAU7JTM9</accession>
<evidence type="ECO:0000313" key="1">
    <source>
        <dbReference type="EMBL" id="XBO43602.1"/>
    </source>
</evidence>
<dbReference type="RefSeq" id="WP_406831042.1">
    <property type="nucleotide sequence ID" value="NZ_CP157483.1"/>
</dbReference>
<dbReference type="AlphaFoldDB" id="A0AAU7JTM9"/>
<name>A0AAU7JTM9_9MICO</name>